<organism evidence="4 5">
    <name type="scientific">Falsiroseomonas bella</name>
    <dbReference type="NCBI Taxonomy" id="2184016"/>
    <lineage>
        <taxon>Bacteria</taxon>
        <taxon>Pseudomonadati</taxon>
        <taxon>Pseudomonadota</taxon>
        <taxon>Alphaproteobacteria</taxon>
        <taxon>Acetobacterales</taxon>
        <taxon>Roseomonadaceae</taxon>
        <taxon>Falsiroseomonas</taxon>
    </lineage>
</organism>
<evidence type="ECO:0000256" key="1">
    <source>
        <dbReference type="ARBA" id="ARBA00022679"/>
    </source>
</evidence>
<dbReference type="InterPro" id="IPR050832">
    <property type="entry name" value="Bact_Acetyltransf"/>
</dbReference>
<dbReference type="Gene3D" id="3.40.630.30">
    <property type="match status" value="2"/>
</dbReference>
<dbReference type="EMBL" id="QGNA01000002">
    <property type="protein sequence ID" value="PWS37582.1"/>
    <property type="molecule type" value="Genomic_DNA"/>
</dbReference>
<comment type="caution">
    <text evidence="4">The sequence shown here is derived from an EMBL/GenBank/DDBJ whole genome shotgun (WGS) entry which is preliminary data.</text>
</comment>
<reference evidence="5" key="1">
    <citation type="submission" date="2018-05" db="EMBL/GenBank/DDBJ databases">
        <authorList>
            <person name="Du Z."/>
            <person name="Wang X."/>
        </authorList>
    </citation>
    <scope>NUCLEOTIDE SEQUENCE [LARGE SCALE GENOMIC DNA]</scope>
    <source>
        <strain evidence="5">CQN31</strain>
    </source>
</reference>
<keyword evidence="2" id="KW-0012">Acyltransferase</keyword>
<dbReference type="OrthoDB" id="510731at2"/>
<keyword evidence="5" id="KW-1185">Reference proteome</keyword>
<proteinExistence type="predicted"/>
<dbReference type="RefSeq" id="WP_109870690.1">
    <property type="nucleotide sequence ID" value="NZ_QGNA01000002.1"/>
</dbReference>
<protein>
    <submittedName>
        <fullName evidence="4">GNAT family N-acetyltransferase</fullName>
    </submittedName>
</protein>
<keyword evidence="1 4" id="KW-0808">Transferase</keyword>
<dbReference type="InterPro" id="IPR016181">
    <property type="entry name" value="Acyl_CoA_acyltransferase"/>
</dbReference>
<sequence length="328" mass="34203">MHHPGSVPPRPPPRVAQNRRDAVHLAELARPAGLPPALPDPGPVRLRPAVAADAEACGRVLHAAQADLAARHGLVPDVASAAEAAMHAAALLSDPAMFGVVAERRGQVVGASFLQERDEVRGIGPTAVAPGLQGAGIGRRLLRAVLDRAEGVGSTRLVQDAASLAATALHADLGFEVKAPLMLLAGHALAATDPEIRVRAMQEEDVEACDRLHAAAHGASRGQEIRHALRVHSPVVAERHGRIVGYLAAPAAWRSNHGVAETAAEMAALLAGASGLRGGPVALLLPARQSDLLRWCLKAGMRAVKPMLLLARGGYRVPARCWVPSAQY</sequence>
<evidence type="ECO:0000259" key="3">
    <source>
        <dbReference type="PROSITE" id="PS51186"/>
    </source>
</evidence>
<dbReference type="Proteomes" id="UP000245765">
    <property type="component" value="Unassembled WGS sequence"/>
</dbReference>
<feature type="domain" description="N-acetyltransferase" evidence="3">
    <location>
        <begin position="58"/>
        <end position="199"/>
    </location>
</feature>
<dbReference type="SUPFAM" id="SSF55729">
    <property type="entry name" value="Acyl-CoA N-acyltransferases (Nat)"/>
    <property type="match status" value="1"/>
</dbReference>
<dbReference type="Pfam" id="PF00583">
    <property type="entry name" value="Acetyltransf_1"/>
    <property type="match status" value="1"/>
</dbReference>
<dbReference type="GO" id="GO:0016747">
    <property type="term" value="F:acyltransferase activity, transferring groups other than amino-acyl groups"/>
    <property type="evidence" value="ECO:0007669"/>
    <property type="project" value="InterPro"/>
</dbReference>
<dbReference type="InterPro" id="IPR000182">
    <property type="entry name" value="GNAT_dom"/>
</dbReference>
<dbReference type="CDD" id="cd04301">
    <property type="entry name" value="NAT_SF"/>
    <property type="match status" value="1"/>
</dbReference>
<evidence type="ECO:0000313" key="4">
    <source>
        <dbReference type="EMBL" id="PWS37582.1"/>
    </source>
</evidence>
<evidence type="ECO:0000313" key="5">
    <source>
        <dbReference type="Proteomes" id="UP000245765"/>
    </source>
</evidence>
<gene>
    <name evidence="4" type="ORF">DFH01_12225</name>
</gene>
<dbReference type="PROSITE" id="PS51186">
    <property type="entry name" value="GNAT"/>
    <property type="match status" value="1"/>
</dbReference>
<accession>A0A317FGV1</accession>
<name>A0A317FGV1_9PROT</name>
<dbReference type="AlphaFoldDB" id="A0A317FGV1"/>
<evidence type="ECO:0000256" key="2">
    <source>
        <dbReference type="ARBA" id="ARBA00023315"/>
    </source>
</evidence>
<dbReference type="PANTHER" id="PTHR43877">
    <property type="entry name" value="AMINOALKYLPHOSPHONATE N-ACETYLTRANSFERASE-RELATED-RELATED"/>
    <property type="match status" value="1"/>
</dbReference>